<sequence length="252" mass="29278">MLIRRITAPSADKIKSAITRLDTPLLIQNNPEFASFCEVWNLESMPSETEDQLVRIVTANREREATRFREVSLHHFLNSLHLRQEQDFRYLKEFPLAALHRRLPEYLAQHRFIPKSGIAGSAWIGSGQTTTGTHFDLFDNLLFQADGKKAVWLAPPYAISRRQYARKYDRFARLATPELAGLSDAVRIEVQRGDLLFIPRRWWHQVQNLTPSFTISGFHYSHTEVLTRAIPEYLRHGAHCINPFRRECTCHV</sequence>
<evidence type="ECO:0000313" key="2">
    <source>
        <dbReference type="EMBL" id="MBR7781224.1"/>
    </source>
</evidence>
<dbReference type="RefSeq" id="WP_212686599.1">
    <property type="nucleotide sequence ID" value="NZ_JAGSPN010000002.1"/>
</dbReference>
<evidence type="ECO:0000259" key="1">
    <source>
        <dbReference type="PROSITE" id="PS51184"/>
    </source>
</evidence>
<dbReference type="SUPFAM" id="SSF51197">
    <property type="entry name" value="Clavaminate synthase-like"/>
    <property type="match status" value="1"/>
</dbReference>
<comment type="caution">
    <text evidence="2">The sequence shown here is derived from an EMBL/GenBank/DDBJ whole genome shotgun (WGS) entry which is preliminary data.</text>
</comment>
<dbReference type="PANTHER" id="PTHR12461">
    <property type="entry name" value="HYPOXIA-INDUCIBLE FACTOR 1 ALPHA INHIBITOR-RELATED"/>
    <property type="match status" value="1"/>
</dbReference>
<accession>A0A941I5V9</accession>
<reference evidence="2" key="1">
    <citation type="submission" date="2021-04" db="EMBL/GenBank/DDBJ databases">
        <title>novel species isolated from subtropical streams in China.</title>
        <authorList>
            <person name="Lu H."/>
        </authorList>
    </citation>
    <scope>NUCLEOTIDE SEQUENCE</scope>
    <source>
        <strain evidence="2">LFS511W</strain>
    </source>
</reference>
<dbReference type="AlphaFoldDB" id="A0A941I5V9"/>
<organism evidence="2 3">
    <name type="scientific">Undibacterium luofuense</name>
    <dbReference type="NCBI Taxonomy" id="2828733"/>
    <lineage>
        <taxon>Bacteria</taxon>
        <taxon>Pseudomonadati</taxon>
        <taxon>Pseudomonadota</taxon>
        <taxon>Betaproteobacteria</taxon>
        <taxon>Burkholderiales</taxon>
        <taxon>Oxalobacteraceae</taxon>
        <taxon>Undibacterium</taxon>
    </lineage>
</organism>
<name>A0A941I5V9_9BURK</name>
<dbReference type="InterPro" id="IPR041667">
    <property type="entry name" value="Cupin_8"/>
</dbReference>
<protein>
    <submittedName>
        <fullName evidence="2">Cupin-like domain-containing protein</fullName>
    </submittedName>
</protein>
<gene>
    <name evidence="2" type="ORF">KDM89_03635</name>
</gene>
<dbReference type="InterPro" id="IPR003347">
    <property type="entry name" value="JmjC_dom"/>
</dbReference>
<evidence type="ECO:0000313" key="3">
    <source>
        <dbReference type="Proteomes" id="UP000680067"/>
    </source>
</evidence>
<keyword evidence="3" id="KW-1185">Reference proteome</keyword>
<dbReference type="Proteomes" id="UP000680067">
    <property type="component" value="Unassembled WGS sequence"/>
</dbReference>
<dbReference type="Gene3D" id="2.60.120.650">
    <property type="entry name" value="Cupin"/>
    <property type="match status" value="1"/>
</dbReference>
<feature type="domain" description="JmjC" evidence="1">
    <location>
        <begin position="83"/>
        <end position="245"/>
    </location>
</feature>
<dbReference type="Pfam" id="PF13621">
    <property type="entry name" value="Cupin_8"/>
    <property type="match status" value="1"/>
</dbReference>
<dbReference type="PANTHER" id="PTHR12461:SF105">
    <property type="entry name" value="HYPOXIA-INDUCIBLE FACTOR 1-ALPHA INHIBITOR"/>
    <property type="match status" value="1"/>
</dbReference>
<dbReference type="SMART" id="SM00558">
    <property type="entry name" value="JmjC"/>
    <property type="match status" value="1"/>
</dbReference>
<dbReference type="PROSITE" id="PS51184">
    <property type="entry name" value="JMJC"/>
    <property type="match status" value="1"/>
</dbReference>
<dbReference type="EMBL" id="JAGSPN010000002">
    <property type="protein sequence ID" value="MBR7781224.1"/>
    <property type="molecule type" value="Genomic_DNA"/>
</dbReference>
<proteinExistence type="predicted"/>